<dbReference type="EMBL" id="AHGT01000154">
    <property type="protein sequence ID" value="ESU34779.1"/>
    <property type="molecule type" value="Genomic_DNA"/>
</dbReference>
<dbReference type="VEuPathDB" id="GiardiaDB:DHA2_153743"/>
<evidence type="ECO:0000313" key="3">
    <source>
        <dbReference type="EMBL" id="ESU34779.1"/>
    </source>
</evidence>
<reference evidence="3 4" key="2">
    <citation type="journal article" date="2013" name="Genome Biol. Evol.">
        <title>Genome sequencing of Giardia lamblia genotypes A2 and B isolates (DH and GS) and comparative analysis with the genomes of genotypes A1 and E (WB and Pig).</title>
        <authorList>
            <person name="Adam R.D."/>
            <person name="Dahlstrom E.W."/>
            <person name="Martens C.A."/>
            <person name="Bruno D.P."/>
            <person name="Barbian K.D."/>
            <person name="Ricklefs S.M."/>
            <person name="Hernandez M.M."/>
            <person name="Narla N.P."/>
            <person name="Patel R.B."/>
            <person name="Porcella S.F."/>
            <person name="Nash T.E."/>
        </authorList>
    </citation>
    <scope>NUCLEOTIDE SEQUENCE [LARGE SCALE GENOMIC DNA]</scope>
    <source>
        <strain evidence="3 4">DH</strain>
    </source>
</reference>
<reference evidence="4" key="1">
    <citation type="submission" date="2012-02" db="EMBL/GenBank/DDBJ databases">
        <title>Genome sequencing of Giardia lamblia Genotypes A2 and B isolates (DH and GS) and comparative analysis with the genomes of Genotypes A1 and E (WB and Pig).</title>
        <authorList>
            <person name="Adam R."/>
            <person name="Dahlstrom E."/>
            <person name="Martens C."/>
            <person name="Bruno D."/>
            <person name="Barbian K."/>
            <person name="Porcella S.F."/>
            <person name="Nash T."/>
        </authorList>
    </citation>
    <scope>NUCLEOTIDE SEQUENCE</scope>
    <source>
        <strain evidence="4">DH</strain>
    </source>
</reference>
<accession>V6T7S1</accession>
<organism evidence="3 4">
    <name type="scientific">Giardia intestinalis</name>
    <name type="common">Giardia lamblia</name>
    <dbReference type="NCBI Taxonomy" id="5741"/>
    <lineage>
        <taxon>Eukaryota</taxon>
        <taxon>Metamonada</taxon>
        <taxon>Diplomonadida</taxon>
        <taxon>Hexamitidae</taxon>
        <taxon>Giardiinae</taxon>
        <taxon>Giardia</taxon>
    </lineage>
</organism>
<dbReference type="PANTHER" id="PTHR12155">
    <property type="entry name" value="SCHLAFEN"/>
    <property type="match status" value="1"/>
</dbReference>
<gene>
    <name evidence="3" type="ORF">DHA2_153743</name>
</gene>
<dbReference type="InterPro" id="IPR007421">
    <property type="entry name" value="Schlafen_AlbA_2_dom"/>
</dbReference>
<dbReference type="VEuPathDB" id="GiardiaDB:GL50581_952"/>
<dbReference type="InterPro" id="IPR029684">
    <property type="entry name" value="Schlafen"/>
</dbReference>
<feature type="region of interest" description="Disordered" evidence="1">
    <location>
        <begin position="323"/>
        <end position="346"/>
    </location>
</feature>
<keyword evidence="3" id="KW-0547">Nucleotide-binding</keyword>
<feature type="domain" description="Schlafen AlbA-2" evidence="2">
    <location>
        <begin position="20"/>
        <end position="166"/>
    </location>
</feature>
<keyword evidence="3" id="KW-0067">ATP-binding</keyword>
<evidence type="ECO:0000256" key="1">
    <source>
        <dbReference type="SAM" id="MobiDB-lite"/>
    </source>
</evidence>
<proteinExistence type="predicted"/>
<name>V6T7S1_GIAIN</name>
<dbReference type="InterPro" id="IPR038461">
    <property type="entry name" value="Schlafen_AlbA_2_dom_sf"/>
</dbReference>
<comment type="caution">
    <text evidence="3">The sequence shown here is derived from an EMBL/GenBank/DDBJ whole genome shotgun (WGS) entry which is preliminary data.</text>
</comment>
<dbReference type="Gene3D" id="3.30.950.30">
    <property type="entry name" value="Schlafen, AAA domain"/>
    <property type="match status" value="1"/>
</dbReference>
<dbReference type="Pfam" id="PF04326">
    <property type="entry name" value="SLFN_AlbA_2"/>
    <property type="match status" value="1"/>
</dbReference>
<evidence type="ECO:0000259" key="2">
    <source>
        <dbReference type="Pfam" id="PF04326"/>
    </source>
</evidence>
<dbReference type="Proteomes" id="UP000018320">
    <property type="component" value="Unassembled WGS sequence"/>
</dbReference>
<feature type="compositionally biased region" description="Polar residues" evidence="1">
    <location>
        <begin position="331"/>
        <end position="346"/>
    </location>
</feature>
<dbReference type="PANTHER" id="PTHR12155:SF41">
    <property type="entry name" value="SCHLAFEN ALBA-2 DOMAIN-CONTAINING PROTEIN"/>
    <property type="match status" value="1"/>
</dbReference>
<protein>
    <submittedName>
        <fullName evidence="3">Putative ATP-binding protein</fullName>
    </submittedName>
</protein>
<evidence type="ECO:0000313" key="4">
    <source>
        <dbReference type="Proteomes" id="UP000018320"/>
    </source>
</evidence>
<sequence length="493" mass="55011">MTLRPLPDFLYYGDLIEFEEDVETEFKELGETHKPISKIKDHCRKYLNGFVNSRGGYIFFGIKDTQEVEGLVITKGDKDHIRRLVSEVVNCMVPPVDAKMSETKFIPVLKKSDPSAPPNLQVSPTDKSITRYVFVASIFPDNTLIHFTTGTSQSAYVRSGSRTLEMSTDEMARRITFDHQTDFIVKSYDPPKFEYIPKTLGPEFLNYLLDHQDKGPTTRKELLFSAVNFLTAKRTAVKTSCIKVVMFYGSSLIRTIQLDKELCNVIATDKEKFPATYKEYHIDLKGSTTEPLSLESALVKLIHLIGFDIDDSASVATHQPPVCSSADGATVSPSDRTGETANTTKEAIDTTLSDKCQSLSCARPSACQDQTSPRDAHLVSDAGATKSPGLKKSILSLLPQILPFEALSENLISEVYIGFLRIVYMGLLRRINDRGETVLLCLRDIRDKIMLDGLLPTGIQSVAVITYGSRPEPFEPYPDYKLLYVPSFLIQTG</sequence>
<dbReference type="AlphaFoldDB" id="V6T7S1"/>
<dbReference type="GO" id="GO:0005524">
    <property type="term" value="F:ATP binding"/>
    <property type="evidence" value="ECO:0007669"/>
    <property type="project" value="UniProtKB-KW"/>
</dbReference>
<dbReference type="VEuPathDB" id="GiardiaDB:GL50803_001470"/>